<dbReference type="SUPFAM" id="SSF48452">
    <property type="entry name" value="TPR-like"/>
    <property type="match status" value="1"/>
</dbReference>
<gene>
    <name evidence="6" type="ORF">K469DRAFT_746723</name>
</gene>
<accession>A0A6A6EH51</accession>
<evidence type="ECO:0000313" key="6">
    <source>
        <dbReference type="EMBL" id="KAF2191377.1"/>
    </source>
</evidence>
<dbReference type="InterPro" id="IPR056681">
    <property type="entry name" value="DUF7779"/>
</dbReference>
<dbReference type="InterPro" id="IPR027417">
    <property type="entry name" value="P-loop_NTPase"/>
</dbReference>
<organism evidence="6 7">
    <name type="scientific">Zopfia rhizophila CBS 207.26</name>
    <dbReference type="NCBI Taxonomy" id="1314779"/>
    <lineage>
        <taxon>Eukaryota</taxon>
        <taxon>Fungi</taxon>
        <taxon>Dikarya</taxon>
        <taxon>Ascomycota</taxon>
        <taxon>Pezizomycotina</taxon>
        <taxon>Dothideomycetes</taxon>
        <taxon>Dothideomycetes incertae sedis</taxon>
        <taxon>Zopfiaceae</taxon>
        <taxon>Zopfia</taxon>
    </lineage>
</organism>
<dbReference type="Gene3D" id="1.25.40.10">
    <property type="entry name" value="Tetratricopeptide repeat domain"/>
    <property type="match status" value="2"/>
</dbReference>
<evidence type="ECO:0000313" key="7">
    <source>
        <dbReference type="Proteomes" id="UP000800200"/>
    </source>
</evidence>
<evidence type="ECO:0000256" key="1">
    <source>
        <dbReference type="PROSITE-ProRule" id="PRU00339"/>
    </source>
</evidence>
<dbReference type="InterPro" id="IPR056125">
    <property type="entry name" value="DUF7708"/>
</dbReference>
<dbReference type="InterPro" id="IPR002182">
    <property type="entry name" value="NB-ARC"/>
</dbReference>
<feature type="domain" description="NB-ARC" evidence="3">
    <location>
        <begin position="288"/>
        <end position="421"/>
    </location>
</feature>
<evidence type="ECO:0000259" key="5">
    <source>
        <dbReference type="Pfam" id="PF25000"/>
    </source>
</evidence>
<feature type="region of interest" description="Disordered" evidence="2">
    <location>
        <begin position="1"/>
        <end position="32"/>
    </location>
</feature>
<dbReference type="SUPFAM" id="SSF52540">
    <property type="entry name" value="P-loop containing nucleoside triphosphate hydrolases"/>
    <property type="match status" value="1"/>
</dbReference>
<dbReference type="Pfam" id="PF13424">
    <property type="entry name" value="TPR_12"/>
    <property type="match status" value="2"/>
</dbReference>
<dbReference type="Pfam" id="PF24809">
    <property type="entry name" value="DUF7708"/>
    <property type="match status" value="1"/>
</dbReference>
<dbReference type="Proteomes" id="UP000800200">
    <property type="component" value="Unassembled WGS sequence"/>
</dbReference>
<feature type="domain" description="DUF7779" evidence="5">
    <location>
        <begin position="527"/>
        <end position="613"/>
    </location>
</feature>
<protein>
    <submittedName>
        <fullName evidence="6">TPR-like protein</fullName>
    </submittedName>
</protein>
<dbReference type="PROSITE" id="PS50005">
    <property type="entry name" value="TPR"/>
    <property type="match status" value="2"/>
</dbReference>
<evidence type="ECO:0000256" key="2">
    <source>
        <dbReference type="SAM" id="MobiDB-lite"/>
    </source>
</evidence>
<feature type="repeat" description="TPR" evidence="1">
    <location>
        <begin position="760"/>
        <end position="793"/>
    </location>
</feature>
<dbReference type="AlphaFoldDB" id="A0A6A6EH51"/>
<keyword evidence="1" id="KW-0802">TPR repeat</keyword>
<proteinExistence type="predicted"/>
<name>A0A6A6EH51_9PEZI</name>
<reference evidence="6" key="1">
    <citation type="journal article" date="2020" name="Stud. Mycol.">
        <title>101 Dothideomycetes genomes: a test case for predicting lifestyles and emergence of pathogens.</title>
        <authorList>
            <person name="Haridas S."/>
            <person name="Albert R."/>
            <person name="Binder M."/>
            <person name="Bloem J."/>
            <person name="Labutti K."/>
            <person name="Salamov A."/>
            <person name="Andreopoulos B."/>
            <person name="Baker S."/>
            <person name="Barry K."/>
            <person name="Bills G."/>
            <person name="Bluhm B."/>
            <person name="Cannon C."/>
            <person name="Castanera R."/>
            <person name="Culley D."/>
            <person name="Daum C."/>
            <person name="Ezra D."/>
            <person name="Gonzalez J."/>
            <person name="Henrissat B."/>
            <person name="Kuo A."/>
            <person name="Liang C."/>
            <person name="Lipzen A."/>
            <person name="Lutzoni F."/>
            <person name="Magnuson J."/>
            <person name="Mondo S."/>
            <person name="Nolan M."/>
            <person name="Ohm R."/>
            <person name="Pangilinan J."/>
            <person name="Park H.-J."/>
            <person name="Ramirez L."/>
            <person name="Alfaro M."/>
            <person name="Sun H."/>
            <person name="Tritt A."/>
            <person name="Yoshinaga Y."/>
            <person name="Zwiers L.-H."/>
            <person name="Turgeon B."/>
            <person name="Goodwin S."/>
            <person name="Spatafora J."/>
            <person name="Crous P."/>
            <person name="Grigoriev I."/>
        </authorList>
    </citation>
    <scope>NUCLEOTIDE SEQUENCE</scope>
    <source>
        <strain evidence="6">CBS 207.26</strain>
    </source>
</reference>
<feature type="repeat" description="TPR" evidence="1">
    <location>
        <begin position="883"/>
        <end position="916"/>
    </location>
</feature>
<feature type="domain" description="DUF7708" evidence="4">
    <location>
        <begin position="115"/>
        <end position="230"/>
    </location>
</feature>
<dbReference type="PANTHER" id="PTHR35205">
    <property type="entry name" value="NB-ARC AND TPR DOMAIN PROTEIN"/>
    <property type="match status" value="1"/>
</dbReference>
<keyword evidence="7" id="KW-1185">Reference proteome</keyword>
<dbReference type="OrthoDB" id="5394701at2759"/>
<evidence type="ECO:0000259" key="3">
    <source>
        <dbReference type="Pfam" id="PF00931"/>
    </source>
</evidence>
<dbReference type="InterPro" id="IPR011990">
    <property type="entry name" value="TPR-like_helical_dom_sf"/>
</dbReference>
<dbReference type="SMART" id="SM00028">
    <property type="entry name" value="TPR"/>
    <property type="match status" value="4"/>
</dbReference>
<dbReference type="Pfam" id="PF25000">
    <property type="entry name" value="DUF7779"/>
    <property type="match status" value="1"/>
</dbReference>
<dbReference type="InterPro" id="IPR019734">
    <property type="entry name" value="TPR_rpt"/>
</dbReference>
<feature type="compositionally biased region" description="Polar residues" evidence="2">
    <location>
        <begin position="1"/>
        <end position="18"/>
    </location>
</feature>
<dbReference type="EMBL" id="ML994617">
    <property type="protein sequence ID" value="KAF2191377.1"/>
    <property type="molecule type" value="Genomic_DNA"/>
</dbReference>
<dbReference type="Pfam" id="PF00931">
    <property type="entry name" value="NB-ARC"/>
    <property type="match status" value="1"/>
</dbReference>
<dbReference type="Gene3D" id="3.40.50.300">
    <property type="entry name" value="P-loop containing nucleotide triphosphate hydrolases"/>
    <property type="match status" value="1"/>
</dbReference>
<dbReference type="PANTHER" id="PTHR35205:SF1">
    <property type="entry name" value="ZU5 DOMAIN-CONTAINING PROTEIN"/>
    <property type="match status" value="1"/>
</dbReference>
<sequence>MENTPAISSRPPSATGQCTPSSTRSTSPERADRFKEAWDRALEQCRETLGEKYLETIAEFETCEKLVADLKKRYDDYANRTVPHLIRRLEPHLQSLRRLSHACAFAMRGYRVRTSLIWALVNLMIEFSIKNEKVLQMIVETIESLSHHLDLLLLYQNSQDLVKDMEQAFIDVFVDIITFAAHSVDYLRRNPFQNFTQVAWPENLANDLEKLVNRIDKQFQRIKEKALVKNLQQHSAETLMYRALDQLSLRLPSSGPIVDHQHNMQADLPCYHIPLPSNPGFCGRDVLIQNLHNSLDHSDDSIQQKKVALWGAQGIGKSQIALAYAWKKSQQRLPIVLWVNSENTLDINRSFTKIATRLNLKGVTPNGNDEHNRFLVHQFLENTGSKWLIIFDNVESIELVRDCCPTSPNGSILLTSIRKLISPGIQNIEVPKFSKEDGAKFLLDQLNQEMPPKEELIAAEELSSLLGGLALGLTIMAMTIRDREMNVRSFLPFYKENWIRLHGVDGEMLKPYYMRGLRTAWDMSFTALESKSSDAAVLFGVLCLMAPDDIPSALFHPLKRESLPSRLSFCTDSWSFGEACLVLLRISLVKKNGDANTFFVHRVIQAEYLQRATIDRRSEYLTLAIRLICAAFPVLGDDLTLRDHWETCKEYVQHVVALSENFVKLDFNSQKKENELAFADCLSSCAWYLFESGAFSDCMRILEVGFKLCSNMDSLLHATFLNIAGSIAGTRNRSKEAFTLFKESHRIRSLLLPESHEHLANVYNNLANELLAIGMYQEAMDFYYKAIDIDKRGKQKEILYIRYVNLGVVYMFQGNFEKAREQIEIGRKHAQADTGGFAEYEEVAAWDIANIYYREGSLALAREWFERAWQVSFRENPRHPMTGAALYRMGCVDLREGHVDEALKNLEQSYALAEQNQATQGDKGDMARVLRKLAEAYYLKGEMAKGRKFHAEAEAIRKELQGNRDANLPDCEEAYDQLVSYYFYYYR</sequence>
<dbReference type="GO" id="GO:0043531">
    <property type="term" value="F:ADP binding"/>
    <property type="evidence" value="ECO:0007669"/>
    <property type="project" value="InterPro"/>
</dbReference>
<evidence type="ECO:0000259" key="4">
    <source>
        <dbReference type="Pfam" id="PF24809"/>
    </source>
</evidence>